<dbReference type="Pfam" id="PF07690">
    <property type="entry name" value="MFS_1"/>
    <property type="match status" value="1"/>
</dbReference>
<feature type="transmembrane region" description="Helical" evidence="6">
    <location>
        <begin position="104"/>
        <end position="131"/>
    </location>
</feature>
<feature type="transmembrane region" description="Helical" evidence="6">
    <location>
        <begin position="368"/>
        <end position="394"/>
    </location>
</feature>
<dbReference type="KEGG" id="tua:125512580"/>
<keyword evidence="4 6" id="KW-1133">Transmembrane helix</keyword>
<accession>A0A8R7P7B9</accession>
<feature type="domain" description="Major facilitator superfamily (MFS) profile" evidence="7">
    <location>
        <begin position="14"/>
        <end position="435"/>
    </location>
</feature>
<dbReference type="PANTHER" id="PTHR23504:SF1">
    <property type="entry name" value="GH21943P-RELATED"/>
    <property type="match status" value="1"/>
</dbReference>
<evidence type="ECO:0000256" key="2">
    <source>
        <dbReference type="ARBA" id="ARBA00022448"/>
    </source>
</evidence>
<dbReference type="PROSITE" id="PS00216">
    <property type="entry name" value="SUGAR_TRANSPORT_1"/>
    <property type="match status" value="1"/>
</dbReference>
<dbReference type="Gramene" id="TuG1812G0100002424.01.T01">
    <property type="protein sequence ID" value="TuG1812G0100002424.01.T01"/>
    <property type="gene ID" value="TuG1812G0100002424.01"/>
</dbReference>
<feature type="transmembrane region" description="Helical" evidence="6">
    <location>
        <begin position="406"/>
        <end position="425"/>
    </location>
</feature>
<dbReference type="PROSITE" id="PS50850">
    <property type="entry name" value="MFS"/>
    <property type="match status" value="1"/>
</dbReference>
<dbReference type="GeneID" id="125512580"/>
<evidence type="ECO:0000256" key="1">
    <source>
        <dbReference type="ARBA" id="ARBA00004141"/>
    </source>
</evidence>
<evidence type="ECO:0000256" key="5">
    <source>
        <dbReference type="ARBA" id="ARBA00023136"/>
    </source>
</evidence>
<dbReference type="InterPro" id="IPR011701">
    <property type="entry name" value="MFS"/>
</dbReference>
<reference evidence="8" key="2">
    <citation type="submission" date="2018-03" db="EMBL/GenBank/DDBJ databases">
        <title>The Triticum urartu genome reveals the dynamic nature of wheat genome evolution.</title>
        <authorList>
            <person name="Ling H."/>
            <person name="Ma B."/>
            <person name="Shi X."/>
            <person name="Liu H."/>
            <person name="Dong L."/>
            <person name="Sun H."/>
            <person name="Cao Y."/>
            <person name="Gao Q."/>
            <person name="Zheng S."/>
            <person name="Li Y."/>
            <person name="Yu Y."/>
            <person name="Du H."/>
            <person name="Qi M."/>
            <person name="Li Y."/>
            <person name="Yu H."/>
            <person name="Cui Y."/>
            <person name="Wang N."/>
            <person name="Chen C."/>
            <person name="Wu H."/>
            <person name="Zhao Y."/>
            <person name="Zhang J."/>
            <person name="Li Y."/>
            <person name="Zhou W."/>
            <person name="Zhang B."/>
            <person name="Hu W."/>
            <person name="Eijk M."/>
            <person name="Tang J."/>
            <person name="Witsenboer H."/>
            <person name="Zhao S."/>
            <person name="Li Z."/>
            <person name="Zhang A."/>
            <person name="Wang D."/>
            <person name="Liang C."/>
        </authorList>
    </citation>
    <scope>NUCLEOTIDE SEQUENCE [LARGE SCALE GENOMIC DNA]</scope>
    <source>
        <strain evidence="8">cv. G1812</strain>
    </source>
</reference>
<dbReference type="EnsemblPlants" id="TuG1812G0100002424.01.T01">
    <property type="protein sequence ID" value="TuG1812G0100002424.01.T01"/>
    <property type="gene ID" value="TuG1812G0100002424.01"/>
</dbReference>
<evidence type="ECO:0000313" key="8">
    <source>
        <dbReference type="EnsemblPlants" id="TuG1812G0100002424.01.T01"/>
    </source>
</evidence>
<name>A0A8R7P7B9_TRIUA</name>
<dbReference type="InterPro" id="IPR036259">
    <property type="entry name" value="MFS_trans_sf"/>
</dbReference>
<dbReference type="InterPro" id="IPR005829">
    <property type="entry name" value="Sugar_transporter_CS"/>
</dbReference>
<dbReference type="SUPFAM" id="SSF103473">
    <property type="entry name" value="MFS general substrate transporter"/>
    <property type="match status" value="1"/>
</dbReference>
<keyword evidence="5 6" id="KW-0472">Membrane</keyword>
<feature type="transmembrane region" description="Helical" evidence="6">
    <location>
        <begin position="46"/>
        <end position="69"/>
    </location>
</feature>
<proteinExistence type="predicted"/>
<evidence type="ECO:0000256" key="4">
    <source>
        <dbReference type="ARBA" id="ARBA00022989"/>
    </source>
</evidence>
<comment type="subcellular location">
    <subcellularLocation>
        <location evidence="1">Membrane</location>
        <topology evidence="1">Multi-pass membrane protein</topology>
    </subcellularLocation>
</comment>
<evidence type="ECO:0000259" key="7">
    <source>
        <dbReference type="PROSITE" id="PS50850"/>
    </source>
</evidence>
<gene>
    <name evidence="8" type="primary">LOC125512580</name>
</gene>
<keyword evidence="9" id="KW-1185">Reference proteome</keyword>
<evidence type="ECO:0000313" key="9">
    <source>
        <dbReference type="Proteomes" id="UP000015106"/>
    </source>
</evidence>
<feature type="transmembrane region" description="Helical" evidence="6">
    <location>
        <begin position="311"/>
        <end position="330"/>
    </location>
</feature>
<organism evidence="8 9">
    <name type="scientific">Triticum urartu</name>
    <name type="common">Red wild einkorn</name>
    <name type="synonym">Crithodium urartu</name>
    <dbReference type="NCBI Taxonomy" id="4572"/>
    <lineage>
        <taxon>Eukaryota</taxon>
        <taxon>Viridiplantae</taxon>
        <taxon>Streptophyta</taxon>
        <taxon>Embryophyta</taxon>
        <taxon>Tracheophyta</taxon>
        <taxon>Spermatophyta</taxon>
        <taxon>Magnoliopsida</taxon>
        <taxon>Liliopsida</taxon>
        <taxon>Poales</taxon>
        <taxon>Poaceae</taxon>
        <taxon>BOP clade</taxon>
        <taxon>Pooideae</taxon>
        <taxon>Triticodae</taxon>
        <taxon>Triticeae</taxon>
        <taxon>Triticinae</taxon>
        <taxon>Triticum</taxon>
    </lineage>
</organism>
<dbReference type="RefSeq" id="XP_048533630.1">
    <property type="nucleotide sequence ID" value="XM_048677673.1"/>
</dbReference>
<feature type="transmembrane region" description="Helical" evidence="6">
    <location>
        <begin position="81"/>
        <end position="98"/>
    </location>
</feature>
<feature type="transmembrane region" description="Helical" evidence="6">
    <location>
        <begin position="143"/>
        <end position="165"/>
    </location>
</feature>
<dbReference type="InterPro" id="IPR020846">
    <property type="entry name" value="MFS_dom"/>
</dbReference>
<feature type="transmembrane region" description="Helical" evidence="6">
    <location>
        <begin position="336"/>
        <end position="356"/>
    </location>
</feature>
<dbReference type="OrthoDB" id="419616at2759"/>
<dbReference type="PANTHER" id="PTHR23504">
    <property type="entry name" value="MAJOR FACILITATOR SUPERFAMILY DOMAIN-CONTAINING PROTEIN 10"/>
    <property type="match status" value="1"/>
</dbReference>
<feature type="transmembrane region" description="Helical" evidence="6">
    <location>
        <begin position="171"/>
        <end position="189"/>
    </location>
</feature>
<dbReference type="AlphaFoldDB" id="A0A8R7P7B9"/>
<evidence type="ECO:0000256" key="3">
    <source>
        <dbReference type="ARBA" id="ARBA00022692"/>
    </source>
</evidence>
<reference evidence="8" key="3">
    <citation type="submission" date="2022-06" db="UniProtKB">
        <authorList>
            <consortium name="EnsemblPlants"/>
        </authorList>
    </citation>
    <scope>IDENTIFICATION</scope>
</reference>
<dbReference type="CDD" id="cd17330">
    <property type="entry name" value="MFS_SLC46_TetA_like"/>
    <property type="match status" value="1"/>
</dbReference>
<feature type="transmembrane region" description="Helical" evidence="6">
    <location>
        <begin position="280"/>
        <end position="299"/>
    </location>
</feature>
<protein>
    <recommendedName>
        <fullName evidence="7">Major facilitator superfamily (MFS) profile domain-containing protein</fullName>
    </recommendedName>
</protein>
<keyword evidence="2" id="KW-0813">Transport</keyword>
<evidence type="ECO:0000256" key="6">
    <source>
        <dbReference type="SAM" id="Phobius"/>
    </source>
</evidence>
<dbReference type="GO" id="GO:0016020">
    <property type="term" value="C:membrane"/>
    <property type="evidence" value="ECO:0007669"/>
    <property type="project" value="UniProtKB-SubCell"/>
</dbReference>
<sequence>MKEAAADLGHLLVFAFLFCVGAFMVAPVITDVTMAALCPGQDQCSLAIYLTGLQQAITGLGALVVTPVIGNLSDRYGRKALLALPATLSIVPLAIMAFNQTRPYFYAFYVAKTLTAMVSEGAMMCLSLAYVADKVPEGRRAAAFGVFSGVCTAGFVGGTIAARFLSVSSTFQVATLASVAAAVYLRAFVQETDRGASLLRDEEASRLLFPPSSSPEEASPRLPPLRKVPSLSEMATLLTSSSTFTRAAVVTFFHGLGETGLQTALLYFLKAQFHYTKNQYANLLLIIGITGSFSQLTVMPLLAPRLGEQKLLVVALTGSCVHGFLYSIAWSFWVPYLAASCVILSILVGPCIRSIVSKKVGPSEQGMVQGCITGISSTASVISPLVFTPLTAWFLSETAPFNFKGFSLACAGFAMLVALTMSINMRPAEVQPDTR</sequence>
<keyword evidence="3 6" id="KW-0812">Transmembrane</keyword>
<dbReference type="GO" id="GO:0022857">
    <property type="term" value="F:transmembrane transporter activity"/>
    <property type="evidence" value="ECO:0007669"/>
    <property type="project" value="InterPro"/>
</dbReference>
<reference evidence="9" key="1">
    <citation type="journal article" date="2013" name="Nature">
        <title>Draft genome of the wheat A-genome progenitor Triticum urartu.</title>
        <authorList>
            <person name="Ling H.Q."/>
            <person name="Zhao S."/>
            <person name="Liu D."/>
            <person name="Wang J."/>
            <person name="Sun H."/>
            <person name="Zhang C."/>
            <person name="Fan H."/>
            <person name="Li D."/>
            <person name="Dong L."/>
            <person name="Tao Y."/>
            <person name="Gao C."/>
            <person name="Wu H."/>
            <person name="Li Y."/>
            <person name="Cui Y."/>
            <person name="Guo X."/>
            <person name="Zheng S."/>
            <person name="Wang B."/>
            <person name="Yu K."/>
            <person name="Liang Q."/>
            <person name="Yang W."/>
            <person name="Lou X."/>
            <person name="Chen J."/>
            <person name="Feng M."/>
            <person name="Jian J."/>
            <person name="Zhang X."/>
            <person name="Luo G."/>
            <person name="Jiang Y."/>
            <person name="Liu J."/>
            <person name="Wang Z."/>
            <person name="Sha Y."/>
            <person name="Zhang B."/>
            <person name="Wu H."/>
            <person name="Tang D."/>
            <person name="Shen Q."/>
            <person name="Xue P."/>
            <person name="Zou S."/>
            <person name="Wang X."/>
            <person name="Liu X."/>
            <person name="Wang F."/>
            <person name="Yang Y."/>
            <person name="An X."/>
            <person name="Dong Z."/>
            <person name="Zhang K."/>
            <person name="Zhang X."/>
            <person name="Luo M.C."/>
            <person name="Dvorak J."/>
            <person name="Tong Y."/>
            <person name="Wang J."/>
            <person name="Yang H."/>
            <person name="Li Z."/>
            <person name="Wang D."/>
            <person name="Zhang A."/>
            <person name="Wang J."/>
        </authorList>
    </citation>
    <scope>NUCLEOTIDE SEQUENCE</scope>
    <source>
        <strain evidence="9">cv. G1812</strain>
    </source>
</reference>
<dbReference type="Proteomes" id="UP000015106">
    <property type="component" value="Chromosome 1"/>
</dbReference>
<dbReference type="Gene3D" id="1.20.1250.20">
    <property type="entry name" value="MFS general substrate transporter like domains"/>
    <property type="match status" value="1"/>
</dbReference>